<feature type="transmembrane region" description="Helical" evidence="7">
    <location>
        <begin position="372"/>
        <end position="390"/>
    </location>
</feature>
<dbReference type="HOGENOM" id="CLU_000960_27_0_1"/>
<evidence type="ECO:0000259" key="8">
    <source>
        <dbReference type="PROSITE" id="PS50850"/>
    </source>
</evidence>
<evidence type="ECO:0000256" key="1">
    <source>
        <dbReference type="ARBA" id="ARBA00004141"/>
    </source>
</evidence>
<dbReference type="EMBL" id="KN831798">
    <property type="protein sequence ID" value="KIM37307.1"/>
    <property type="molecule type" value="Genomic_DNA"/>
</dbReference>
<feature type="transmembrane region" description="Helical" evidence="7">
    <location>
        <begin position="461"/>
        <end position="482"/>
    </location>
</feature>
<protein>
    <recommendedName>
        <fullName evidence="8">Major facilitator superfamily (MFS) profile domain-containing protein</fullName>
    </recommendedName>
</protein>
<dbReference type="GO" id="GO:0022857">
    <property type="term" value="F:transmembrane transporter activity"/>
    <property type="evidence" value="ECO:0007669"/>
    <property type="project" value="InterPro"/>
</dbReference>
<evidence type="ECO:0000256" key="3">
    <source>
        <dbReference type="ARBA" id="ARBA00022692"/>
    </source>
</evidence>
<dbReference type="InterPro" id="IPR036259">
    <property type="entry name" value="MFS_trans_sf"/>
</dbReference>
<dbReference type="SUPFAM" id="SSF103473">
    <property type="entry name" value="MFS general substrate transporter"/>
    <property type="match status" value="2"/>
</dbReference>
<feature type="transmembrane region" description="Helical" evidence="7">
    <location>
        <begin position="179"/>
        <end position="202"/>
    </location>
</feature>
<feature type="transmembrane region" description="Helical" evidence="7">
    <location>
        <begin position="245"/>
        <end position="265"/>
    </location>
</feature>
<feature type="transmembrane region" description="Helical" evidence="7">
    <location>
        <begin position="121"/>
        <end position="140"/>
    </location>
</feature>
<evidence type="ECO:0000313" key="10">
    <source>
        <dbReference type="Proteomes" id="UP000053424"/>
    </source>
</evidence>
<keyword evidence="3 7" id="KW-0812">Transmembrane</keyword>
<reference evidence="10" key="2">
    <citation type="submission" date="2015-01" db="EMBL/GenBank/DDBJ databases">
        <title>Evolutionary Origins and Diversification of the Mycorrhizal Mutualists.</title>
        <authorList>
            <consortium name="DOE Joint Genome Institute"/>
            <consortium name="Mycorrhizal Genomics Consortium"/>
            <person name="Kohler A."/>
            <person name="Kuo A."/>
            <person name="Nagy L.G."/>
            <person name="Floudas D."/>
            <person name="Copeland A."/>
            <person name="Barry K.W."/>
            <person name="Cichocki N."/>
            <person name="Veneault-Fourrey C."/>
            <person name="LaButti K."/>
            <person name="Lindquist E.A."/>
            <person name="Lipzen A."/>
            <person name="Lundell T."/>
            <person name="Morin E."/>
            <person name="Murat C."/>
            <person name="Riley R."/>
            <person name="Ohm R."/>
            <person name="Sun H."/>
            <person name="Tunlid A."/>
            <person name="Henrissat B."/>
            <person name="Grigoriev I.V."/>
            <person name="Hibbett D.S."/>
            <person name="Martin F."/>
        </authorList>
    </citation>
    <scope>NUCLEOTIDE SEQUENCE [LARGE SCALE GENOMIC DNA]</scope>
    <source>
        <strain evidence="10">h7</strain>
    </source>
</reference>
<accession>A0A0C2Y8G0</accession>
<evidence type="ECO:0000256" key="7">
    <source>
        <dbReference type="SAM" id="Phobius"/>
    </source>
</evidence>
<reference evidence="9 10" key="1">
    <citation type="submission" date="2014-04" db="EMBL/GenBank/DDBJ databases">
        <authorList>
            <consortium name="DOE Joint Genome Institute"/>
            <person name="Kuo A."/>
            <person name="Gay G."/>
            <person name="Dore J."/>
            <person name="Kohler A."/>
            <person name="Nagy L.G."/>
            <person name="Floudas D."/>
            <person name="Copeland A."/>
            <person name="Barry K.W."/>
            <person name="Cichocki N."/>
            <person name="Veneault-Fourrey C."/>
            <person name="LaButti K."/>
            <person name="Lindquist E.A."/>
            <person name="Lipzen A."/>
            <person name="Lundell T."/>
            <person name="Morin E."/>
            <person name="Murat C."/>
            <person name="Sun H."/>
            <person name="Tunlid A."/>
            <person name="Henrissat B."/>
            <person name="Grigoriev I.V."/>
            <person name="Hibbett D.S."/>
            <person name="Martin F."/>
            <person name="Nordberg H.P."/>
            <person name="Cantor M.N."/>
            <person name="Hua S.X."/>
        </authorList>
    </citation>
    <scope>NUCLEOTIDE SEQUENCE [LARGE SCALE GENOMIC DNA]</scope>
    <source>
        <strain evidence="10">h7</strain>
    </source>
</reference>
<evidence type="ECO:0000256" key="6">
    <source>
        <dbReference type="SAM" id="MobiDB-lite"/>
    </source>
</evidence>
<organism evidence="9 10">
    <name type="scientific">Hebeloma cylindrosporum</name>
    <dbReference type="NCBI Taxonomy" id="76867"/>
    <lineage>
        <taxon>Eukaryota</taxon>
        <taxon>Fungi</taxon>
        <taxon>Dikarya</taxon>
        <taxon>Basidiomycota</taxon>
        <taxon>Agaricomycotina</taxon>
        <taxon>Agaricomycetes</taxon>
        <taxon>Agaricomycetidae</taxon>
        <taxon>Agaricales</taxon>
        <taxon>Agaricineae</taxon>
        <taxon>Hymenogastraceae</taxon>
        <taxon>Hebeloma</taxon>
    </lineage>
</organism>
<feature type="region of interest" description="Disordered" evidence="6">
    <location>
        <begin position="1"/>
        <end position="46"/>
    </location>
</feature>
<feature type="transmembrane region" description="Helical" evidence="7">
    <location>
        <begin position="89"/>
        <end position="109"/>
    </location>
</feature>
<comment type="subcellular location">
    <subcellularLocation>
        <location evidence="1">Membrane</location>
        <topology evidence="1">Multi-pass membrane protein</topology>
    </subcellularLocation>
</comment>
<keyword evidence="2" id="KW-0813">Transport</keyword>
<keyword evidence="5 7" id="KW-0472">Membrane</keyword>
<dbReference type="STRING" id="686832.A0A0C2Y8G0"/>
<feature type="region of interest" description="Disordered" evidence="6">
    <location>
        <begin position="533"/>
        <end position="555"/>
    </location>
</feature>
<dbReference type="PANTHER" id="PTHR42718:SF9">
    <property type="entry name" value="MAJOR FACILITATOR SUPERFAMILY MULTIDRUG TRANSPORTER MFSC"/>
    <property type="match status" value="1"/>
</dbReference>
<feature type="transmembrane region" description="Helical" evidence="7">
    <location>
        <begin position="395"/>
        <end position="416"/>
    </location>
</feature>
<evidence type="ECO:0000256" key="2">
    <source>
        <dbReference type="ARBA" id="ARBA00022448"/>
    </source>
</evidence>
<feature type="transmembrane region" description="Helical" evidence="7">
    <location>
        <begin position="214"/>
        <end position="233"/>
    </location>
</feature>
<feature type="transmembrane region" description="Helical" evidence="7">
    <location>
        <begin position="49"/>
        <end position="69"/>
    </location>
</feature>
<dbReference type="InterPro" id="IPR020846">
    <property type="entry name" value="MFS_dom"/>
</dbReference>
<feature type="transmembrane region" description="Helical" evidence="7">
    <location>
        <begin position="332"/>
        <end position="352"/>
    </location>
</feature>
<sequence>MDDMIVPRGAGKTTSMSTTHGTTQSRSPTPPLPNSEPPMSPASPPPRSLLKSCIVVLTVTVAMGVNVANSTAMSISLPTLQKEMKLEPAQLQWMMAAYPLSSGGLFLACGRLADVYGRKKVFSLGSLFLSIFTLACAFPNDITTLDVLRGIQGIGAAAMVPASFGILAQVFPPSRARSLAFATYAGSVPTGAVFGTVVGGALTEYTAKTWRSSFYMLGGLCFMSFLGGLIYIDNDVPSEEVDKRIDWLGAFLATGGLVLIVFVLSQGELASRGWATPYIIASLILGIVMIATFLYWQHYLEKVHENPDSPRSVLTPPPLMKLSIWKRANGRIAAMMMIAFTNWCAFLAWTFWVQLYFQNYMAYTAVETAVRLIPMFVWGIVCNLVVGFLAAHIPLVWIIGAGAVGTTTACLLFAIIDPSTTYWAYAFVATVVSVMGPDLVFTAGTLFIAKFALPHEQSVAGALLNTMAQLGTAVGVTVSTVVSHSVGSKIGPGEDTLPMYRAAQWTCFAFGIIEIILVILFFRGVGVVGHRAPKPTSVSETEKGEPLDLTPGERQVYGDDLENKKGIEHRKELNGATSSQETISVTVHALNKDGRVI</sequence>
<feature type="domain" description="Major facilitator superfamily (MFS) profile" evidence="8">
    <location>
        <begin position="55"/>
        <end position="526"/>
    </location>
</feature>
<feature type="compositionally biased region" description="Low complexity" evidence="6">
    <location>
        <begin position="13"/>
        <end position="27"/>
    </location>
</feature>
<name>A0A0C2Y8G0_HEBCY</name>
<dbReference type="Pfam" id="PF07690">
    <property type="entry name" value="MFS_1"/>
    <property type="match status" value="2"/>
</dbReference>
<feature type="transmembrane region" description="Helical" evidence="7">
    <location>
        <begin position="422"/>
        <end position="449"/>
    </location>
</feature>
<evidence type="ECO:0000313" key="9">
    <source>
        <dbReference type="EMBL" id="KIM37307.1"/>
    </source>
</evidence>
<dbReference type="Proteomes" id="UP000053424">
    <property type="component" value="Unassembled WGS sequence"/>
</dbReference>
<feature type="transmembrane region" description="Helical" evidence="7">
    <location>
        <begin position="152"/>
        <end position="172"/>
    </location>
</feature>
<feature type="compositionally biased region" description="Pro residues" evidence="6">
    <location>
        <begin position="28"/>
        <end position="46"/>
    </location>
</feature>
<dbReference type="OrthoDB" id="5086884at2759"/>
<keyword evidence="4 7" id="KW-1133">Transmembrane helix</keyword>
<feature type="transmembrane region" description="Helical" evidence="7">
    <location>
        <begin position="502"/>
        <end position="522"/>
    </location>
</feature>
<dbReference type="InterPro" id="IPR011701">
    <property type="entry name" value="MFS"/>
</dbReference>
<dbReference type="PROSITE" id="PS50850">
    <property type="entry name" value="MFS"/>
    <property type="match status" value="1"/>
</dbReference>
<gene>
    <name evidence="9" type="ORF">M413DRAFT_13459</name>
</gene>
<dbReference type="AlphaFoldDB" id="A0A0C2Y8G0"/>
<feature type="transmembrane region" description="Helical" evidence="7">
    <location>
        <begin position="277"/>
        <end position="296"/>
    </location>
</feature>
<evidence type="ECO:0000256" key="4">
    <source>
        <dbReference type="ARBA" id="ARBA00022989"/>
    </source>
</evidence>
<dbReference type="Gene3D" id="1.20.1250.20">
    <property type="entry name" value="MFS general substrate transporter like domains"/>
    <property type="match status" value="2"/>
</dbReference>
<dbReference type="PANTHER" id="PTHR42718">
    <property type="entry name" value="MAJOR FACILITATOR SUPERFAMILY MULTIDRUG TRANSPORTER MFSC"/>
    <property type="match status" value="1"/>
</dbReference>
<proteinExistence type="predicted"/>
<evidence type="ECO:0000256" key="5">
    <source>
        <dbReference type="ARBA" id="ARBA00023136"/>
    </source>
</evidence>
<dbReference type="GO" id="GO:0016020">
    <property type="term" value="C:membrane"/>
    <property type="evidence" value="ECO:0007669"/>
    <property type="project" value="UniProtKB-SubCell"/>
</dbReference>
<keyword evidence="10" id="KW-1185">Reference proteome</keyword>